<dbReference type="Pfam" id="PF00078">
    <property type="entry name" value="RVT_1"/>
    <property type="match status" value="1"/>
</dbReference>
<dbReference type="AlphaFoldDB" id="A0A5B6WSL3"/>
<dbReference type="Proteomes" id="UP000325315">
    <property type="component" value="Unassembled WGS sequence"/>
</dbReference>
<dbReference type="CDD" id="cd01647">
    <property type="entry name" value="RT_LTR"/>
    <property type="match status" value="1"/>
</dbReference>
<reference evidence="9" key="1">
    <citation type="journal article" date="2019" name="Plant Biotechnol. J.">
        <title>Genome sequencing of the Australian wild diploid species Gossypium australe highlights disease resistance and delayed gland morphogenesis.</title>
        <authorList>
            <person name="Cai Y."/>
            <person name="Cai X."/>
            <person name="Wang Q."/>
            <person name="Wang P."/>
            <person name="Zhang Y."/>
            <person name="Cai C."/>
            <person name="Xu Y."/>
            <person name="Wang K."/>
            <person name="Zhou Z."/>
            <person name="Wang C."/>
            <person name="Geng S."/>
            <person name="Li B."/>
            <person name="Dong Q."/>
            <person name="Hou Y."/>
            <person name="Wang H."/>
            <person name="Ai P."/>
            <person name="Liu Z."/>
            <person name="Yi F."/>
            <person name="Sun M."/>
            <person name="An G."/>
            <person name="Cheng J."/>
            <person name="Zhang Y."/>
            <person name="Shi Q."/>
            <person name="Xie Y."/>
            <person name="Shi X."/>
            <person name="Chang Y."/>
            <person name="Huang F."/>
            <person name="Chen Y."/>
            <person name="Hong S."/>
            <person name="Mi L."/>
            <person name="Sun Q."/>
            <person name="Zhang L."/>
            <person name="Zhou B."/>
            <person name="Peng R."/>
            <person name="Zhang X."/>
            <person name="Liu F."/>
        </authorList>
    </citation>
    <scope>NUCLEOTIDE SEQUENCE [LARGE SCALE GENOMIC DNA]</scope>
    <source>
        <strain evidence="9">cv. PA1801</strain>
    </source>
</reference>
<dbReference type="Gene3D" id="3.10.10.10">
    <property type="entry name" value="HIV Type 1 Reverse Transcriptase, subunit A, domain 1"/>
    <property type="match status" value="1"/>
</dbReference>
<keyword evidence="5" id="KW-0378">Hydrolase</keyword>
<dbReference type="OrthoDB" id="1733657at2759"/>
<feature type="domain" description="Reverse transcriptase" evidence="7">
    <location>
        <begin position="1"/>
        <end position="168"/>
    </location>
</feature>
<dbReference type="GO" id="GO:0004519">
    <property type="term" value="F:endonuclease activity"/>
    <property type="evidence" value="ECO:0007669"/>
    <property type="project" value="UniProtKB-KW"/>
</dbReference>
<keyword evidence="6" id="KW-0695">RNA-directed DNA polymerase</keyword>
<dbReference type="InterPro" id="IPR041373">
    <property type="entry name" value="RT_RNaseH"/>
</dbReference>
<dbReference type="Pfam" id="PF17917">
    <property type="entry name" value="RT_RNaseH"/>
    <property type="match status" value="1"/>
</dbReference>
<evidence type="ECO:0000256" key="6">
    <source>
        <dbReference type="ARBA" id="ARBA00022918"/>
    </source>
</evidence>
<accession>A0A5B6WSL3</accession>
<evidence type="ECO:0000256" key="5">
    <source>
        <dbReference type="ARBA" id="ARBA00022801"/>
    </source>
</evidence>
<keyword evidence="9" id="KW-1185">Reference proteome</keyword>
<keyword evidence="1" id="KW-0808">Transferase</keyword>
<evidence type="ECO:0000313" key="8">
    <source>
        <dbReference type="EMBL" id="KAA3484870.1"/>
    </source>
</evidence>
<keyword evidence="3" id="KW-0540">Nuclease</keyword>
<dbReference type="GO" id="GO:0003964">
    <property type="term" value="F:RNA-directed DNA polymerase activity"/>
    <property type="evidence" value="ECO:0007669"/>
    <property type="project" value="UniProtKB-KW"/>
</dbReference>
<dbReference type="EMBL" id="SMMG02000002">
    <property type="protein sequence ID" value="KAA3484870.1"/>
    <property type="molecule type" value="Genomic_DNA"/>
</dbReference>
<keyword evidence="2" id="KW-0548">Nucleotidyltransferase</keyword>
<dbReference type="Gene3D" id="3.30.70.270">
    <property type="match status" value="1"/>
</dbReference>
<evidence type="ECO:0000256" key="1">
    <source>
        <dbReference type="ARBA" id="ARBA00022679"/>
    </source>
</evidence>
<proteinExistence type="predicted"/>
<comment type="caution">
    <text evidence="8">The sequence shown here is derived from an EMBL/GenBank/DDBJ whole genome shotgun (WGS) entry which is preliminary data.</text>
</comment>
<name>A0A5B6WSL3_9ROSI</name>
<dbReference type="PANTHER" id="PTHR24559:SF444">
    <property type="entry name" value="REVERSE TRANSCRIPTASE DOMAIN-CONTAINING PROTEIN"/>
    <property type="match status" value="1"/>
</dbReference>
<evidence type="ECO:0000256" key="4">
    <source>
        <dbReference type="ARBA" id="ARBA00022759"/>
    </source>
</evidence>
<evidence type="ECO:0000256" key="3">
    <source>
        <dbReference type="ARBA" id="ARBA00022722"/>
    </source>
</evidence>
<gene>
    <name evidence="8" type="ORF">EPI10_006924</name>
</gene>
<dbReference type="InterPro" id="IPR053134">
    <property type="entry name" value="RNA-dir_DNA_polymerase"/>
</dbReference>
<dbReference type="GO" id="GO:0016787">
    <property type="term" value="F:hydrolase activity"/>
    <property type="evidence" value="ECO:0007669"/>
    <property type="project" value="UniProtKB-KW"/>
</dbReference>
<evidence type="ECO:0000313" key="9">
    <source>
        <dbReference type="Proteomes" id="UP000325315"/>
    </source>
</evidence>
<evidence type="ECO:0000259" key="7">
    <source>
        <dbReference type="PROSITE" id="PS50878"/>
    </source>
</evidence>
<sequence>MFSNIDLRPAYHQFEFKEEDVPKTTFRTCYSHYKFLVMPFGLTNAPVAFMDLMNSVFQPFLYQFLVVFIDDILIYSKTKLEDDEHLRKVLQILCEKKLYATLRNVVFAEGIWVDPKKMEAILELKQPKNVSKIHNCLGLEGTKLIQLEFGIEYLVYNDASYIGLGYVLMQDGKVVAIGRSIFALKIWRHYLYGEKCYIYIHHKSIKYLLSQKELNLKKRRRLELLKYYDYVIDYHQRKTNVVADALIQKPISN</sequence>
<dbReference type="SUPFAM" id="SSF56672">
    <property type="entry name" value="DNA/RNA polymerases"/>
    <property type="match status" value="1"/>
</dbReference>
<dbReference type="PROSITE" id="PS50878">
    <property type="entry name" value="RT_POL"/>
    <property type="match status" value="1"/>
</dbReference>
<dbReference type="InterPro" id="IPR000477">
    <property type="entry name" value="RT_dom"/>
</dbReference>
<keyword evidence="4" id="KW-0255">Endonuclease</keyword>
<dbReference type="InterPro" id="IPR043128">
    <property type="entry name" value="Rev_trsase/Diguanyl_cyclase"/>
</dbReference>
<protein>
    <submittedName>
        <fullName evidence="8">DNA/RNA polymerases superfamily protein</fullName>
    </submittedName>
</protein>
<evidence type="ECO:0000256" key="2">
    <source>
        <dbReference type="ARBA" id="ARBA00022695"/>
    </source>
</evidence>
<dbReference type="InterPro" id="IPR043502">
    <property type="entry name" value="DNA/RNA_pol_sf"/>
</dbReference>
<organism evidence="8 9">
    <name type="scientific">Gossypium australe</name>
    <dbReference type="NCBI Taxonomy" id="47621"/>
    <lineage>
        <taxon>Eukaryota</taxon>
        <taxon>Viridiplantae</taxon>
        <taxon>Streptophyta</taxon>
        <taxon>Embryophyta</taxon>
        <taxon>Tracheophyta</taxon>
        <taxon>Spermatophyta</taxon>
        <taxon>Magnoliopsida</taxon>
        <taxon>eudicotyledons</taxon>
        <taxon>Gunneridae</taxon>
        <taxon>Pentapetalae</taxon>
        <taxon>rosids</taxon>
        <taxon>malvids</taxon>
        <taxon>Malvales</taxon>
        <taxon>Malvaceae</taxon>
        <taxon>Malvoideae</taxon>
        <taxon>Gossypium</taxon>
    </lineage>
</organism>
<dbReference type="PANTHER" id="PTHR24559">
    <property type="entry name" value="TRANSPOSON TY3-I GAG-POL POLYPROTEIN"/>
    <property type="match status" value="1"/>
</dbReference>